<dbReference type="InterPro" id="IPR000182">
    <property type="entry name" value="GNAT_dom"/>
</dbReference>
<evidence type="ECO:0000313" key="4">
    <source>
        <dbReference type="Proteomes" id="UP000185687"/>
    </source>
</evidence>
<reference evidence="2 5" key="1">
    <citation type="submission" date="2017-01" db="EMBL/GenBank/DDBJ databases">
        <title>Complete genome sequence of Haloterrigena daqingensis type strain (JX313T).</title>
        <authorList>
            <person name="Shuang W."/>
        </authorList>
    </citation>
    <scope>NUCLEOTIDE SEQUENCE [LARGE SCALE GENOMIC DNA]</scope>
    <source>
        <strain evidence="5">JX313</strain>
        <strain evidence="2">JX313T</strain>
        <plasmid evidence="5">Plasmid unnamed2</plasmid>
        <plasmid evidence="2">unnamed2</plasmid>
    </source>
</reference>
<keyword evidence="4" id="KW-1185">Reference proteome</keyword>
<dbReference type="OrthoDB" id="43754at2157"/>
<dbReference type="CDD" id="cd04301">
    <property type="entry name" value="NAT_SF"/>
    <property type="match status" value="1"/>
</dbReference>
<dbReference type="KEGG" id="hda:BB347_18405"/>
<accession>A0A1N7G2T0</accession>
<evidence type="ECO:0000313" key="5">
    <source>
        <dbReference type="Proteomes" id="UP000187321"/>
    </source>
</evidence>
<geneLocation type="plasmid" evidence="2">
    <name>unnamed2</name>
</geneLocation>
<gene>
    <name evidence="2" type="ORF">BB347_18405</name>
    <name evidence="3" type="ORF">SAMN05421809_3699</name>
</gene>
<sequence length="186" mass="20993">MYQVAGWDDKNEDEDGDEEAREVCGVIATHGREDGQTVDVGGGLAELFDHDAMVEQLPDGRFDRDALAGHRNAMLWFGIVDPAWRGHGIGHRLFRARIEWAQAHGADMVFAMGWERPDERTSRPLFERYDFVPVQRFDEHYAGTRDACPDCGIWPDDDRECSCAATLWAREMPLDRLAGSGGVLER</sequence>
<keyword evidence="3" id="KW-0808">Transferase</keyword>
<feature type="domain" description="N-acetyltransferase" evidence="1">
    <location>
        <begin position="1"/>
        <end position="173"/>
    </location>
</feature>
<evidence type="ECO:0000313" key="2">
    <source>
        <dbReference type="EMBL" id="APX98663.1"/>
    </source>
</evidence>
<protein>
    <submittedName>
        <fullName evidence="3">Acetyltransferase (GNAT) family protein</fullName>
    </submittedName>
</protein>
<name>A0A1N7G2T0_9EURY</name>
<dbReference type="Proteomes" id="UP000185687">
    <property type="component" value="Unassembled WGS sequence"/>
</dbReference>
<dbReference type="AlphaFoldDB" id="A0A1N7G2T0"/>
<keyword evidence="2" id="KW-0614">Plasmid</keyword>
<dbReference type="GeneID" id="30957958"/>
<proteinExistence type="predicted"/>
<dbReference type="InterPro" id="IPR016181">
    <property type="entry name" value="Acyl_CoA_acyltransferase"/>
</dbReference>
<dbReference type="RefSeq" id="WP_076584150.1">
    <property type="nucleotide sequence ID" value="NZ_CP019329.1"/>
</dbReference>
<dbReference type="EMBL" id="CP019329">
    <property type="protein sequence ID" value="APX98663.1"/>
    <property type="molecule type" value="Genomic_DNA"/>
</dbReference>
<dbReference type="Proteomes" id="UP000187321">
    <property type="component" value="Plasmid unnamed2"/>
</dbReference>
<evidence type="ECO:0000259" key="1">
    <source>
        <dbReference type="PROSITE" id="PS51186"/>
    </source>
</evidence>
<organism evidence="3 4">
    <name type="scientific">Natronorubrum daqingense</name>
    <dbReference type="NCBI Taxonomy" id="588898"/>
    <lineage>
        <taxon>Archaea</taxon>
        <taxon>Methanobacteriati</taxon>
        <taxon>Methanobacteriota</taxon>
        <taxon>Stenosarchaea group</taxon>
        <taxon>Halobacteria</taxon>
        <taxon>Halobacteriales</taxon>
        <taxon>Natrialbaceae</taxon>
        <taxon>Natronorubrum</taxon>
    </lineage>
</organism>
<dbReference type="Gene3D" id="3.40.630.30">
    <property type="match status" value="1"/>
</dbReference>
<reference evidence="3 4" key="2">
    <citation type="submission" date="2017-01" db="EMBL/GenBank/DDBJ databases">
        <authorList>
            <person name="Mah S.A."/>
            <person name="Swanson W.J."/>
            <person name="Moy G.W."/>
            <person name="Vacquier V.D."/>
        </authorList>
    </citation>
    <scope>NUCLEOTIDE SEQUENCE [LARGE SCALE GENOMIC DNA]</scope>
    <source>
        <strain evidence="3 4">CGMCC 1.8909</strain>
    </source>
</reference>
<dbReference type="PROSITE" id="PS51186">
    <property type="entry name" value="GNAT"/>
    <property type="match status" value="1"/>
</dbReference>
<evidence type="ECO:0000313" key="3">
    <source>
        <dbReference type="EMBL" id="SIS06845.1"/>
    </source>
</evidence>
<dbReference type="SUPFAM" id="SSF55729">
    <property type="entry name" value="Acyl-CoA N-acyltransferases (Nat)"/>
    <property type="match status" value="1"/>
</dbReference>
<dbReference type="Pfam" id="PF00583">
    <property type="entry name" value="Acetyltransf_1"/>
    <property type="match status" value="1"/>
</dbReference>
<dbReference type="GO" id="GO:0016747">
    <property type="term" value="F:acyltransferase activity, transferring groups other than amino-acyl groups"/>
    <property type="evidence" value="ECO:0007669"/>
    <property type="project" value="InterPro"/>
</dbReference>
<dbReference type="EMBL" id="FTNP01000008">
    <property type="protein sequence ID" value="SIS06845.1"/>
    <property type="molecule type" value="Genomic_DNA"/>
</dbReference>